<dbReference type="Proteomes" id="UP000749559">
    <property type="component" value="Unassembled WGS sequence"/>
</dbReference>
<dbReference type="InterPro" id="IPR003954">
    <property type="entry name" value="RRM_euk-type"/>
</dbReference>
<reference evidence="3" key="1">
    <citation type="submission" date="2022-03" db="EMBL/GenBank/DDBJ databases">
        <authorList>
            <person name="Martin C."/>
        </authorList>
    </citation>
    <scope>NUCLEOTIDE SEQUENCE</scope>
</reference>
<feature type="compositionally biased region" description="Gly residues" evidence="2">
    <location>
        <begin position="1"/>
        <end position="16"/>
    </location>
</feature>
<dbReference type="AlphaFoldDB" id="A0A8J1UZE0"/>
<name>A0A8J1UZE0_OWEFU</name>
<dbReference type="InterPro" id="IPR035979">
    <property type="entry name" value="RBD_domain_sf"/>
</dbReference>
<evidence type="ECO:0000256" key="1">
    <source>
        <dbReference type="ARBA" id="ARBA00022884"/>
    </source>
</evidence>
<feature type="compositionally biased region" description="Basic and acidic residues" evidence="2">
    <location>
        <begin position="197"/>
        <end position="216"/>
    </location>
</feature>
<feature type="compositionally biased region" description="Basic and acidic residues" evidence="2">
    <location>
        <begin position="324"/>
        <end position="333"/>
    </location>
</feature>
<organism evidence="3 4">
    <name type="scientific">Owenia fusiformis</name>
    <name type="common">Polychaete worm</name>
    <dbReference type="NCBI Taxonomy" id="6347"/>
    <lineage>
        <taxon>Eukaryota</taxon>
        <taxon>Metazoa</taxon>
        <taxon>Spiralia</taxon>
        <taxon>Lophotrochozoa</taxon>
        <taxon>Annelida</taxon>
        <taxon>Polychaeta</taxon>
        <taxon>Sedentaria</taxon>
        <taxon>Canalipalpata</taxon>
        <taxon>Sabellida</taxon>
        <taxon>Oweniida</taxon>
        <taxon>Oweniidae</taxon>
        <taxon>Owenia</taxon>
    </lineage>
</organism>
<dbReference type="GO" id="GO:0003723">
    <property type="term" value="F:RNA binding"/>
    <property type="evidence" value="ECO:0007669"/>
    <property type="project" value="UniProtKB-UniRule"/>
</dbReference>
<comment type="caution">
    <text evidence="3">The sequence shown here is derived from an EMBL/GenBank/DDBJ whole genome shotgun (WGS) entry which is preliminary data.</text>
</comment>
<keyword evidence="4" id="KW-1185">Reference proteome</keyword>
<dbReference type="SMART" id="SM00360">
    <property type="entry name" value="RRM"/>
    <property type="match status" value="1"/>
</dbReference>
<evidence type="ECO:0000313" key="3">
    <source>
        <dbReference type="EMBL" id="CAH1781763.1"/>
    </source>
</evidence>
<dbReference type="SUPFAM" id="SSF54928">
    <property type="entry name" value="RNA-binding domain, RBD"/>
    <property type="match status" value="1"/>
</dbReference>
<evidence type="ECO:0000313" key="4">
    <source>
        <dbReference type="Proteomes" id="UP000749559"/>
    </source>
</evidence>
<dbReference type="PROSITE" id="PS50102">
    <property type="entry name" value="RRM"/>
    <property type="match status" value="1"/>
</dbReference>
<feature type="compositionally biased region" description="Gly residues" evidence="2">
    <location>
        <begin position="118"/>
        <end position="139"/>
    </location>
</feature>
<accession>A0A8J1UZE0</accession>
<feature type="region of interest" description="Disordered" evidence="2">
    <location>
        <begin position="103"/>
        <end position="364"/>
    </location>
</feature>
<feature type="compositionally biased region" description="Basic and acidic residues" evidence="2">
    <location>
        <begin position="103"/>
        <end position="117"/>
    </location>
</feature>
<feature type="region of interest" description="Disordered" evidence="2">
    <location>
        <begin position="1"/>
        <end position="27"/>
    </location>
</feature>
<dbReference type="Pfam" id="PF00076">
    <property type="entry name" value="RRM_1"/>
    <property type="match status" value="1"/>
</dbReference>
<sequence length="364" mass="40407">MNGDTENGGGGGGGGYQRSSEGGEPGKIFVAGLPQDIDEKTLETAFGKYGRIAEVLVMKHKDSQVPKGFAFVTFENPDDAEDAIKGMDTKELNGRNIHCEKAVPKQDRPRTFVDRGGFRGGFRGRGGRGGGFRGRGSRGGYNSYGRDSYGGGRDSYRDDRPSYRDDYPPRDSYSSRPDRDYGQRSREDYGPPPSRSYSERDRGRDYGPPRSSRDGPSDYPPTRSYPSSREYDSRDYMSSSSRDYIPSREYPPSRDSYGAPPRDSYSSPPRRDYGPPPSSHYDSRDSYDRGPPRDSYSSRDRDLGPSRFSPRPSGGPSYGGSSYRSERTSRPTREASPGGPPPYKRSRGPEDYPPSSRGSYRGRS</sequence>
<dbReference type="EMBL" id="CAIIXF020000004">
    <property type="protein sequence ID" value="CAH1781763.1"/>
    <property type="molecule type" value="Genomic_DNA"/>
</dbReference>
<feature type="compositionally biased region" description="Basic and acidic residues" evidence="2">
    <location>
        <begin position="176"/>
        <end position="189"/>
    </location>
</feature>
<protein>
    <submittedName>
        <fullName evidence="3">Uncharacterized protein</fullName>
    </submittedName>
</protein>
<dbReference type="PANTHER" id="PTHR48034">
    <property type="entry name" value="TRANSFORMER-2 SEX-DETERMINING PROTEIN-RELATED"/>
    <property type="match status" value="1"/>
</dbReference>
<gene>
    <name evidence="3" type="ORF">OFUS_LOCUS8293</name>
</gene>
<dbReference type="Gene3D" id="3.30.70.330">
    <property type="match status" value="1"/>
</dbReference>
<dbReference type="SMART" id="SM00361">
    <property type="entry name" value="RRM_1"/>
    <property type="match status" value="1"/>
</dbReference>
<dbReference type="InterPro" id="IPR012677">
    <property type="entry name" value="Nucleotide-bd_a/b_plait_sf"/>
</dbReference>
<feature type="compositionally biased region" description="Low complexity" evidence="2">
    <location>
        <begin position="353"/>
        <end position="364"/>
    </location>
</feature>
<dbReference type="InterPro" id="IPR000504">
    <property type="entry name" value="RRM_dom"/>
</dbReference>
<feature type="compositionally biased region" description="Basic and acidic residues" evidence="2">
    <location>
        <begin position="281"/>
        <end position="304"/>
    </location>
</feature>
<dbReference type="OrthoDB" id="4207594at2759"/>
<feature type="compositionally biased region" description="Low complexity" evidence="2">
    <location>
        <begin position="305"/>
        <end position="323"/>
    </location>
</feature>
<evidence type="ECO:0000256" key="2">
    <source>
        <dbReference type="SAM" id="MobiDB-lite"/>
    </source>
</evidence>
<feature type="compositionally biased region" description="Basic and acidic residues" evidence="2">
    <location>
        <begin position="154"/>
        <end position="169"/>
    </location>
</feature>
<keyword evidence="1" id="KW-0694">RNA-binding</keyword>
<dbReference type="InterPro" id="IPR050441">
    <property type="entry name" value="RBM"/>
</dbReference>
<proteinExistence type="predicted"/>